<dbReference type="AlphaFoldDB" id="A0ABD8ANX6"/>
<evidence type="ECO:0000313" key="2">
    <source>
        <dbReference type="Proteomes" id="UP001364764"/>
    </source>
</evidence>
<name>A0ABD8ANX6_PAEAM</name>
<proteinExistence type="predicted"/>
<dbReference type="Proteomes" id="UP001364764">
    <property type="component" value="Chromosome"/>
</dbReference>
<sequence>MQVHYKMPESLVDIVRIDKKLREQHVGTIDDYMGFYISFNNDDDRYYCTPDDAIIFGRTGADGDHFAFFTFNRSISDLEEAPIIFIQPTAFGNQVTLVARNFKDFVALFIILKEVYVLERFRFYKNKLDFMNDYNDNYMEDIKMRESDNQLIIELLKENIKGITEIDDVYEYMVESQKQIELGINNDDFA</sequence>
<dbReference type="GeneID" id="93478373"/>
<organism evidence="1 2">
    <name type="scientific">Paenibacillus amylolyticus</name>
    <dbReference type="NCBI Taxonomy" id="1451"/>
    <lineage>
        <taxon>Bacteria</taxon>
        <taxon>Bacillati</taxon>
        <taxon>Bacillota</taxon>
        <taxon>Bacilli</taxon>
        <taxon>Bacillales</taxon>
        <taxon>Paenibacillaceae</taxon>
        <taxon>Paenibacillus</taxon>
    </lineage>
</organism>
<accession>A0ABD8ANX6</accession>
<dbReference type="RefSeq" id="WP_051450005.1">
    <property type="nucleotide sequence ID" value="NZ_CP145892.1"/>
</dbReference>
<reference evidence="1 2" key="1">
    <citation type="submission" date="2024-02" db="EMBL/GenBank/DDBJ databases">
        <title>Complete sequences of two Paenibacillus sp. strains and one Lysinibacillus strain isolated from the environment on STAA medium highlight biotechnological potential.</title>
        <authorList>
            <person name="Attere S.A."/>
            <person name="Piche L.C."/>
            <person name="Intertaglia L."/>
            <person name="Lami R."/>
            <person name="Charette S.J."/>
            <person name="Vincent A.T."/>
        </authorList>
    </citation>
    <scope>NUCLEOTIDE SEQUENCE [LARGE SCALE GENOMIC DNA]</scope>
    <source>
        <strain evidence="1 2">Y5S-7</strain>
    </source>
</reference>
<evidence type="ECO:0008006" key="3">
    <source>
        <dbReference type="Google" id="ProtNLM"/>
    </source>
</evidence>
<dbReference type="EMBL" id="CP145892">
    <property type="protein sequence ID" value="WWP19307.1"/>
    <property type="molecule type" value="Genomic_DNA"/>
</dbReference>
<gene>
    <name evidence="1" type="ORF">V6668_22870</name>
</gene>
<protein>
    <recommendedName>
        <fullName evidence="3">SMI1/KNR4 family protein</fullName>
    </recommendedName>
</protein>
<evidence type="ECO:0000313" key="1">
    <source>
        <dbReference type="EMBL" id="WWP19307.1"/>
    </source>
</evidence>